<organism evidence="12 13">
    <name type="scientific">Phaedon cochleariae</name>
    <name type="common">Mustard beetle</name>
    <dbReference type="NCBI Taxonomy" id="80249"/>
    <lineage>
        <taxon>Eukaryota</taxon>
        <taxon>Metazoa</taxon>
        <taxon>Ecdysozoa</taxon>
        <taxon>Arthropoda</taxon>
        <taxon>Hexapoda</taxon>
        <taxon>Insecta</taxon>
        <taxon>Pterygota</taxon>
        <taxon>Neoptera</taxon>
        <taxon>Endopterygota</taxon>
        <taxon>Coleoptera</taxon>
        <taxon>Polyphaga</taxon>
        <taxon>Cucujiformia</taxon>
        <taxon>Chrysomeloidea</taxon>
        <taxon>Chrysomelidae</taxon>
        <taxon>Chrysomelinae</taxon>
        <taxon>Chrysomelini</taxon>
        <taxon>Phaedon</taxon>
    </lineage>
</organism>
<gene>
    <name evidence="12" type="ORF">PHAECO_LOCUS6478</name>
</gene>
<keyword evidence="5 10" id="KW-0472">Membrane</keyword>
<evidence type="ECO:0000256" key="2">
    <source>
        <dbReference type="ARBA" id="ARBA00004502"/>
    </source>
</evidence>
<dbReference type="AlphaFoldDB" id="A0A9P0DQY9"/>
<reference evidence="12" key="2">
    <citation type="submission" date="2022-10" db="EMBL/GenBank/DDBJ databases">
        <authorList>
            <consortium name="ENA_rothamsted_submissions"/>
            <consortium name="culmorum"/>
            <person name="King R."/>
        </authorList>
    </citation>
    <scope>NUCLEOTIDE SEQUENCE</scope>
</reference>
<evidence type="ECO:0000256" key="5">
    <source>
        <dbReference type="ARBA" id="ARBA00023136"/>
    </source>
</evidence>
<keyword evidence="10" id="KW-1133">Transmembrane helix</keyword>
<reference evidence="12" key="1">
    <citation type="submission" date="2022-01" db="EMBL/GenBank/DDBJ databases">
        <authorList>
            <person name="King R."/>
        </authorList>
    </citation>
    <scope>NUCLEOTIDE SEQUENCE</scope>
</reference>
<evidence type="ECO:0000256" key="7">
    <source>
        <dbReference type="ARBA" id="ARBA00035685"/>
    </source>
</evidence>
<proteinExistence type="inferred from homology"/>
<dbReference type="PANTHER" id="PTHR15486">
    <property type="entry name" value="ANCIENT UBIQUITOUS PROTEIN"/>
    <property type="match status" value="1"/>
</dbReference>
<evidence type="ECO:0000259" key="11">
    <source>
        <dbReference type="PROSITE" id="PS51140"/>
    </source>
</evidence>
<feature type="domain" description="CUE" evidence="11">
    <location>
        <begin position="286"/>
        <end position="328"/>
    </location>
</feature>
<dbReference type="Pfam" id="PF02845">
    <property type="entry name" value="CUE"/>
    <property type="match status" value="1"/>
</dbReference>
<sequence length="410" mass="45892">MPAIEIKHLLNNRLSDNDISLLLCVLYIPLGIIILSLRAILLLGLFLLAQILPDTKNVRKFISKLACLAVGITLQVENCKTKEAVNVYISNNLSIFDQLIISTATGSISPSARTTLERVLGLSSYCFTNIGNLDKFKSNVNKFIVENQTPLYFAPEGRPTNGKGLLKFKIYPFEFTSKIQPVCISIERPYLDISVTSIGSSYLSDILYFMFCPTTNYKLMFLPPIEKHDQTDEEFADVVRRQIANALKIEPTNYTSTDLAEWEKRKLAEDQVRAQGRNTSRAFNPEIQRMTVQVKEVLPHVPFNVIYRDLCSTKNVDSTITNILEGRIHFTPEQSTSTHTGTSTSGSSTIPATPSSSVVSASPNLFSNTAAASFPKSASERSKSFQERKERLIASSRKRYIEKHNLDISF</sequence>
<keyword evidence="4" id="KW-0256">Endoplasmic reticulum</keyword>
<name>A0A9P0DQY9_PHACE</name>
<protein>
    <recommendedName>
        <fullName evidence="7">Lipid droplet-regulating VLDL assembly factor AUP1</fullName>
    </recommendedName>
    <alternativeName>
        <fullName evidence="8">Ancient ubiquitous protein 1</fullName>
    </alternativeName>
</protein>
<dbReference type="InterPro" id="IPR003892">
    <property type="entry name" value="CUE"/>
</dbReference>
<evidence type="ECO:0000256" key="1">
    <source>
        <dbReference type="ARBA" id="ARBA00004406"/>
    </source>
</evidence>
<evidence type="ECO:0000256" key="10">
    <source>
        <dbReference type="SAM" id="Phobius"/>
    </source>
</evidence>
<evidence type="ECO:0000313" key="12">
    <source>
        <dbReference type="EMBL" id="CAH1155637.1"/>
    </source>
</evidence>
<evidence type="ECO:0000256" key="3">
    <source>
        <dbReference type="ARBA" id="ARBA00022677"/>
    </source>
</evidence>
<dbReference type="GO" id="GO:0043130">
    <property type="term" value="F:ubiquitin binding"/>
    <property type="evidence" value="ECO:0007669"/>
    <property type="project" value="InterPro"/>
</dbReference>
<dbReference type="PROSITE" id="PS51140">
    <property type="entry name" value="CUE"/>
    <property type="match status" value="1"/>
</dbReference>
<dbReference type="OrthoDB" id="1854593at2759"/>
<keyword evidence="10" id="KW-0812">Transmembrane</keyword>
<evidence type="ECO:0000256" key="8">
    <source>
        <dbReference type="ARBA" id="ARBA00035713"/>
    </source>
</evidence>
<feature type="compositionally biased region" description="Low complexity" evidence="9">
    <location>
        <begin position="335"/>
        <end position="359"/>
    </location>
</feature>
<dbReference type="SUPFAM" id="SSF69593">
    <property type="entry name" value="Glycerol-3-phosphate (1)-acyltransferase"/>
    <property type="match status" value="1"/>
</dbReference>
<dbReference type="CDD" id="cd14420">
    <property type="entry name" value="CUE_AUP1"/>
    <property type="match status" value="1"/>
</dbReference>
<comment type="subcellular location">
    <subcellularLocation>
        <location evidence="1">Endoplasmic reticulum membrane</location>
        <topology evidence="1">Peripheral membrane protein</topology>
    </subcellularLocation>
    <subcellularLocation>
        <location evidence="2">Lipid droplet</location>
    </subcellularLocation>
</comment>
<dbReference type="Gene3D" id="1.10.8.10">
    <property type="entry name" value="DNA helicase RuvA subunit, C-terminal domain"/>
    <property type="match status" value="1"/>
</dbReference>
<feature type="region of interest" description="Disordered" evidence="9">
    <location>
        <begin position="331"/>
        <end position="359"/>
    </location>
</feature>
<dbReference type="PANTHER" id="PTHR15486:SF96">
    <property type="entry name" value="LIPID DROPLET-REGULATING VLDL ASSEMBLY FACTOR AUP1"/>
    <property type="match status" value="1"/>
</dbReference>
<evidence type="ECO:0000256" key="4">
    <source>
        <dbReference type="ARBA" id="ARBA00022824"/>
    </source>
</evidence>
<keyword evidence="13" id="KW-1185">Reference proteome</keyword>
<accession>A0A9P0DQY9</accession>
<evidence type="ECO:0000256" key="9">
    <source>
        <dbReference type="SAM" id="MobiDB-lite"/>
    </source>
</evidence>
<dbReference type="GO" id="GO:0005811">
    <property type="term" value="C:lipid droplet"/>
    <property type="evidence" value="ECO:0007669"/>
    <property type="project" value="UniProtKB-SubCell"/>
</dbReference>
<keyword evidence="3" id="KW-0551">Lipid droplet</keyword>
<feature type="transmembrane region" description="Helical" evidence="10">
    <location>
        <begin position="21"/>
        <end position="49"/>
    </location>
</feature>
<dbReference type="Proteomes" id="UP001153737">
    <property type="component" value="Chromosome 2"/>
</dbReference>
<dbReference type="EMBL" id="OU896708">
    <property type="protein sequence ID" value="CAH1155637.1"/>
    <property type="molecule type" value="Genomic_DNA"/>
</dbReference>
<evidence type="ECO:0000313" key="13">
    <source>
        <dbReference type="Proteomes" id="UP001153737"/>
    </source>
</evidence>
<comment type="similarity">
    <text evidence="6">Belongs to the AUP1 family.</text>
</comment>
<dbReference type="SMART" id="SM00546">
    <property type="entry name" value="CUE"/>
    <property type="match status" value="1"/>
</dbReference>
<evidence type="ECO:0000256" key="6">
    <source>
        <dbReference type="ARBA" id="ARBA00035634"/>
    </source>
</evidence>
<dbReference type="GO" id="GO:0005789">
    <property type="term" value="C:endoplasmic reticulum membrane"/>
    <property type="evidence" value="ECO:0007669"/>
    <property type="project" value="UniProtKB-SubCell"/>
</dbReference>
<dbReference type="GO" id="GO:0036503">
    <property type="term" value="P:ERAD pathway"/>
    <property type="evidence" value="ECO:0007669"/>
    <property type="project" value="InterPro"/>
</dbReference>
<dbReference type="InterPro" id="IPR048056">
    <property type="entry name" value="AUP1_CUE"/>
</dbReference>